<protein>
    <submittedName>
        <fullName evidence="1 3">Uncharacterized protein</fullName>
    </submittedName>
</protein>
<keyword evidence="2" id="KW-1185">Reference proteome</keyword>
<organism evidence="1">
    <name type="scientific">Mytilinidion resinicola</name>
    <dbReference type="NCBI Taxonomy" id="574789"/>
    <lineage>
        <taxon>Eukaryota</taxon>
        <taxon>Fungi</taxon>
        <taxon>Dikarya</taxon>
        <taxon>Ascomycota</taxon>
        <taxon>Pezizomycotina</taxon>
        <taxon>Dothideomycetes</taxon>
        <taxon>Pleosporomycetidae</taxon>
        <taxon>Mytilinidiales</taxon>
        <taxon>Mytilinidiaceae</taxon>
        <taxon>Mytilinidion</taxon>
    </lineage>
</organism>
<accession>A0A6A6YGL9</accession>
<gene>
    <name evidence="1 3" type="ORF">BDZ99DRAFT_465085</name>
</gene>
<dbReference type="OrthoDB" id="5428863at2759"/>
<sequence length="80" mass="9487">MAMRSEIKTDDPYKFVQVLWVDWKGSIAYRCGTGRIWAKVWERQNEEKLTLSSDEYQVFATLYGLLINSCFVLRNACWEK</sequence>
<dbReference type="Proteomes" id="UP000504636">
    <property type="component" value="Unplaced"/>
</dbReference>
<evidence type="ECO:0000313" key="1">
    <source>
        <dbReference type="EMBL" id="KAF2807154.1"/>
    </source>
</evidence>
<name>A0A6A6YGL9_9PEZI</name>
<dbReference type="EMBL" id="MU003705">
    <property type="protein sequence ID" value="KAF2807154.1"/>
    <property type="molecule type" value="Genomic_DNA"/>
</dbReference>
<reference evidence="3" key="3">
    <citation type="submission" date="2025-04" db="UniProtKB">
        <authorList>
            <consortium name="RefSeq"/>
        </authorList>
    </citation>
    <scope>IDENTIFICATION</scope>
    <source>
        <strain evidence="3">CBS 304.34</strain>
    </source>
</reference>
<proteinExistence type="predicted"/>
<dbReference type="GeneID" id="54461359"/>
<evidence type="ECO:0000313" key="3">
    <source>
        <dbReference type="RefSeq" id="XP_033574118.1"/>
    </source>
</evidence>
<dbReference type="RefSeq" id="XP_033574118.1">
    <property type="nucleotide sequence ID" value="XM_033720466.1"/>
</dbReference>
<dbReference type="AlphaFoldDB" id="A0A6A6YGL9"/>
<reference evidence="3" key="2">
    <citation type="submission" date="2020-04" db="EMBL/GenBank/DDBJ databases">
        <authorList>
            <consortium name="NCBI Genome Project"/>
        </authorList>
    </citation>
    <scope>NUCLEOTIDE SEQUENCE</scope>
    <source>
        <strain evidence="3">CBS 304.34</strain>
    </source>
</reference>
<evidence type="ECO:0000313" key="2">
    <source>
        <dbReference type="Proteomes" id="UP000504636"/>
    </source>
</evidence>
<reference evidence="1 3" key="1">
    <citation type="journal article" date="2020" name="Stud. Mycol.">
        <title>101 Dothideomycetes genomes: a test case for predicting lifestyles and emergence of pathogens.</title>
        <authorList>
            <person name="Haridas S."/>
            <person name="Albert R."/>
            <person name="Binder M."/>
            <person name="Bloem J."/>
            <person name="Labutti K."/>
            <person name="Salamov A."/>
            <person name="Andreopoulos B."/>
            <person name="Baker S."/>
            <person name="Barry K."/>
            <person name="Bills G."/>
            <person name="Bluhm B."/>
            <person name="Cannon C."/>
            <person name="Castanera R."/>
            <person name="Culley D."/>
            <person name="Daum C."/>
            <person name="Ezra D."/>
            <person name="Gonzalez J."/>
            <person name="Henrissat B."/>
            <person name="Kuo A."/>
            <person name="Liang C."/>
            <person name="Lipzen A."/>
            <person name="Lutzoni F."/>
            <person name="Magnuson J."/>
            <person name="Mondo S."/>
            <person name="Nolan M."/>
            <person name="Ohm R."/>
            <person name="Pangilinan J."/>
            <person name="Park H.-J."/>
            <person name="Ramirez L."/>
            <person name="Alfaro M."/>
            <person name="Sun H."/>
            <person name="Tritt A."/>
            <person name="Yoshinaga Y."/>
            <person name="Zwiers L.-H."/>
            <person name="Turgeon B."/>
            <person name="Goodwin S."/>
            <person name="Spatafora J."/>
            <person name="Crous P."/>
            <person name="Grigoriev I."/>
        </authorList>
    </citation>
    <scope>NUCLEOTIDE SEQUENCE</scope>
    <source>
        <strain evidence="1 3">CBS 304.34</strain>
    </source>
</reference>